<evidence type="ECO:0000256" key="7">
    <source>
        <dbReference type="ARBA" id="ARBA00022967"/>
    </source>
</evidence>
<evidence type="ECO:0000256" key="8">
    <source>
        <dbReference type="SAM" id="Phobius"/>
    </source>
</evidence>
<feature type="transmembrane region" description="Helical" evidence="8">
    <location>
        <begin position="57"/>
        <end position="76"/>
    </location>
</feature>
<protein>
    <submittedName>
        <fullName evidence="9">Putative cation-transporting ATPase</fullName>
        <ecNumber evidence="9">3.6.3.1</ecNumber>
        <ecNumber evidence="9">3.6.3.8</ecNumber>
    </submittedName>
</protein>
<evidence type="ECO:0000256" key="6">
    <source>
        <dbReference type="ARBA" id="ARBA00022842"/>
    </source>
</evidence>
<dbReference type="EC" id="3.6.3.1" evidence="9"/>
<dbReference type="GO" id="GO:0015203">
    <property type="term" value="F:polyamine transmembrane transporter activity"/>
    <property type="evidence" value="ECO:0007669"/>
    <property type="project" value="TreeGrafter"/>
</dbReference>
<dbReference type="GO" id="GO:0006874">
    <property type="term" value="P:intracellular calcium ion homeostasis"/>
    <property type="evidence" value="ECO:0007669"/>
    <property type="project" value="TreeGrafter"/>
</dbReference>
<dbReference type="Proteomes" id="UP000028834">
    <property type="component" value="Unassembled WGS sequence"/>
</dbReference>
<keyword evidence="9" id="KW-0378">Hydrolase</keyword>
<evidence type="ECO:0000256" key="2">
    <source>
        <dbReference type="ARBA" id="ARBA00022553"/>
    </source>
</evidence>
<dbReference type="InterPro" id="IPR023298">
    <property type="entry name" value="ATPase_P-typ_TM_dom_sf"/>
</dbReference>
<evidence type="ECO:0000256" key="3">
    <source>
        <dbReference type="ARBA" id="ARBA00022723"/>
    </source>
</evidence>
<feature type="transmembrane region" description="Helical" evidence="8">
    <location>
        <begin position="25"/>
        <end position="45"/>
    </location>
</feature>
<dbReference type="PANTHER" id="PTHR45630">
    <property type="entry name" value="CATION-TRANSPORTING ATPASE-RELATED"/>
    <property type="match status" value="1"/>
</dbReference>
<keyword evidence="4" id="KW-0547">Nucleotide-binding</keyword>
<name>A0A086M7L4_TOXGO</name>
<sequence length="166" mass="18674">MFLLFSRSRGTGDRNDSLSGMENTVIFLISSMQYVFCCAAFTSSGFPWRKAIWTNRLCFLGMALLVILPSLLLLFTPADVPPPSSHCFGFLAAWLNLRVASIPLFFRLQLLQLAACNGALALLFEMVIVKRLLERHVEESTLKSSRINSAHIPADRRRYTVTVVYP</sequence>
<proteinExistence type="predicted"/>
<reference evidence="9 10" key="1">
    <citation type="submission" date="2014-05" db="EMBL/GenBank/DDBJ databases">
        <authorList>
            <person name="Sibley D."/>
            <person name="Venepally P."/>
            <person name="Karamycheva S."/>
            <person name="Hadjithomas M."/>
            <person name="Khan A."/>
            <person name="Brunk B."/>
            <person name="Roos D."/>
            <person name="Caler E."/>
            <person name="Lorenzi H."/>
        </authorList>
    </citation>
    <scope>NUCLEOTIDE SEQUENCE [LARGE SCALE GENOMIC DNA]</scope>
    <source>
        <strain evidence="9 10">RUB</strain>
    </source>
</reference>
<keyword evidence="5" id="KW-0067">ATP-binding</keyword>
<dbReference type="InterPro" id="IPR006544">
    <property type="entry name" value="P-type_TPase_V"/>
</dbReference>
<dbReference type="GO" id="GO:0046872">
    <property type="term" value="F:metal ion binding"/>
    <property type="evidence" value="ECO:0007669"/>
    <property type="project" value="UniProtKB-KW"/>
</dbReference>
<evidence type="ECO:0000313" key="10">
    <source>
        <dbReference type="Proteomes" id="UP000028834"/>
    </source>
</evidence>
<keyword evidence="8" id="KW-0472">Membrane</keyword>
<evidence type="ECO:0000313" key="9">
    <source>
        <dbReference type="EMBL" id="KFG64882.1"/>
    </source>
</evidence>
<comment type="subcellular location">
    <subcellularLocation>
        <location evidence="1">Membrane</location>
        <topology evidence="1">Multi-pass membrane protein</topology>
    </subcellularLocation>
</comment>
<keyword evidence="2" id="KW-0597">Phosphoprotein</keyword>
<dbReference type="GO" id="GO:0005524">
    <property type="term" value="F:ATP binding"/>
    <property type="evidence" value="ECO:0007669"/>
    <property type="project" value="UniProtKB-KW"/>
</dbReference>
<evidence type="ECO:0000256" key="4">
    <source>
        <dbReference type="ARBA" id="ARBA00022741"/>
    </source>
</evidence>
<dbReference type="EMBL" id="AFYV02000485">
    <property type="protein sequence ID" value="KFG64882.1"/>
    <property type="molecule type" value="Genomic_DNA"/>
</dbReference>
<accession>A0A086M7L4</accession>
<keyword evidence="6" id="KW-0460">Magnesium</keyword>
<dbReference type="GO" id="GO:0016787">
    <property type="term" value="F:hydrolase activity"/>
    <property type="evidence" value="ECO:0007669"/>
    <property type="project" value="UniProtKB-KW"/>
</dbReference>
<keyword evidence="8" id="KW-0812">Transmembrane</keyword>
<evidence type="ECO:0000256" key="1">
    <source>
        <dbReference type="ARBA" id="ARBA00004141"/>
    </source>
</evidence>
<keyword evidence="3" id="KW-0479">Metal-binding</keyword>
<dbReference type="GO" id="GO:0019829">
    <property type="term" value="F:ATPase-coupled monoatomic cation transmembrane transporter activity"/>
    <property type="evidence" value="ECO:0007669"/>
    <property type="project" value="TreeGrafter"/>
</dbReference>
<feature type="transmembrane region" description="Helical" evidence="8">
    <location>
        <begin position="113"/>
        <end position="133"/>
    </location>
</feature>
<keyword evidence="7" id="KW-1278">Translocase</keyword>
<dbReference type="GO" id="GO:0016020">
    <property type="term" value="C:membrane"/>
    <property type="evidence" value="ECO:0007669"/>
    <property type="project" value="UniProtKB-SubCell"/>
</dbReference>
<organism evidence="9 10">
    <name type="scientific">Toxoplasma gondii RUB</name>
    <dbReference type="NCBI Taxonomy" id="935652"/>
    <lineage>
        <taxon>Eukaryota</taxon>
        <taxon>Sar</taxon>
        <taxon>Alveolata</taxon>
        <taxon>Apicomplexa</taxon>
        <taxon>Conoidasida</taxon>
        <taxon>Coccidia</taxon>
        <taxon>Eucoccidiorida</taxon>
        <taxon>Eimeriorina</taxon>
        <taxon>Sarcocystidae</taxon>
        <taxon>Toxoplasma</taxon>
    </lineage>
</organism>
<comment type="caution">
    <text evidence="9">The sequence shown here is derived from an EMBL/GenBank/DDBJ whole genome shotgun (WGS) entry which is preliminary data.</text>
</comment>
<dbReference type="AlphaFoldDB" id="A0A086M7L4"/>
<gene>
    <name evidence="9" type="ORF">TGRUB_219260B</name>
</gene>
<dbReference type="SUPFAM" id="SSF81665">
    <property type="entry name" value="Calcium ATPase, transmembrane domain M"/>
    <property type="match status" value="1"/>
</dbReference>
<dbReference type="GO" id="GO:0140358">
    <property type="term" value="F:P-type transmembrane transporter activity"/>
    <property type="evidence" value="ECO:0007669"/>
    <property type="project" value="InterPro"/>
</dbReference>
<keyword evidence="8" id="KW-1133">Transmembrane helix</keyword>
<dbReference type="VEuPathDB" id="ToxoDB:TGRUB_219260B"/>
<evidence type="ECO:0000256" key="5">
    <source>
        <dbReference type="ARBA" id="ARBA00022840"/>
    </source>
</evidence>
<dbReference type="PANTHER" id="PTHR45630:SF8">
    <property type="entry name" value="CATION-TRANSPORTING ATPASE"/>
    <property type="match status" value="1"/>
</dbReference>
<dbReference type="EC" id="3.6.3.8" evidence="9"/>